<dbReference type="Pfam" id="PF00034">
    <property type="entry name" value="Cytochrom_C"/>
    <property type="match status" value="1"/>
</dbReference>
<sequence length="170" mass="17570">MIQRRLFPTRPTANRPGFALVALAIAAALVPPAPALASGTQVYSSRCSMCHQSEGAGLPGQFPRLKGRAAQIAGSKEGRTYLVQVMLHGIFGSIKVDGRPINGMMPAMGTLKDADIADTLNYLVALDPSGGKKVAAFTAGEVKAVRDAGKMSSGQVAKLRAGLAAKGLIP</sequence>
<dbReference type="PANTHER" id="PTHR35008">
    <property type="entry name" value="BLL4482 PROTEIN-RELATED"/>
    <property type="match status" value="1"/>
</dbReference>
<dbReference type="PROSITE" id="PS51007">
    <property type="entry name" value="CYTC"/>
    <property type="match status" value="1"/>
</dbReference>
<proteinExistence type="predicted"/>
<feature type="chain" id="PRO_5037437701" evidence="5">
    <location>
        <begin position="38"/>
        <end position="170"/>
    </location>
</feature>
<evidence type="ECO:0000256" key="3">
    <source>
        <dbReference type="ARBA" id="ARBA00023004"/>
    </source>
</evidence>
<dbReference type="GO" id="GO:0046872">
    <property type="term" value="F:metal ion binding"/>
    <property type="evidence" value="ECO:0007669"/>
    <property type="project" value="UniProtKB-KW"/>
</dbReference>
<feature type="domain" description="Cytochrome c" evidence="6">
    <location>
        <begin position="34"/>
        <end position="127"/>
    </location>
</feature>
<keyword evidence="8" id="KW-1185">Reference proteome</keyword>
<keyword evidence="5" id="KW-0732">Signal</keyword>
<dbReference type="Proteomes" id="UP000617634">
    <property type="component" value="Unassembled WGS sequence"/>
</dbReference>
<comment type="caution">
    <text evidence="7">The sequence shown here is derived from an EMBL/GenBank/DDBJ whole genome shotgun (WGS) entry which is preliminary data.</text>
</comment>
<evidence type="ECO:0000256" key="2">
    <source>
        <dbReference type="ARBA" id="ARBA00022723"/>
    </source>
</evidence>
<dbReference type="GO" id="GO:0020037">
    <property type="term" value="F:heme binding"/>
    <property type="evidence" value="ECO:0007669"/>
    <property type="project" value="InterPro"/>
</dbReference>
<evidence type="ECO:0000313" key="8">
    <source>
        <dbReference type="Proteomes" id="UP000617634"/>
    </source>
</evidence>
<evidence type="ECO:0000256" key="1">
    <source>
        <dbReference type="ARBA" id="ARBA00022617"/>
    </source>
</evidence>
<dbReference type="InterPro" id="IPR009056">
    <property type="entry name" value="Cyt_c-like_dom"/>
</dbReference>
<keyword evidence="3 4" id="KW-0408">Iron</keyword>
<evidence type="ECO:0000256" key="5">
    <source>
        <dbReference type="SAM" id="SignalP"/>
    </source>
</evidence>
<dbReference type="SUPFAM" id="SSF46626">
    <property type="entry name" value="Cytochrome c"/>
    <property type="match status" value="1"/>
</dbReference>
<protein>
    <submittedName>
        <fullName evidence="7">Cytochrome c</fullName>
    </submittedName>
</protein>
<evidence type="ECO:0000256" key="4">
    <source>
        <dbReference type="PROSITE-ProRule" id="PRU00433"/>
    </source>
</evidence>
<evidence type="ECO:0000313" key="7">
    <source>
        <dbReference type="EMBL" id="MBH0114556.1"/>
    </source>
</evidence>
<name>A0A931HEJ8_9SPHN</name>
<dbReference type="AlphaFoldDB" id="A0A931HEJ8"/>
<dbReference type="EMBL" id="JADZGI010000003">
    <property type="protein sequence ID" value="MBH0114556.1"/>
    <property type="molecule type" value="Genomic_DNA"/>
</dbReference>
<dbReference type="InterPro" id="IPR036909">
    <property type="entry name" value="Cyt_c-like_dom_sf"/>
</dbReference>
<gene>
    <name evidence="7" type="ORF">I5E68_16535</name>
</gene>
<reference evidence="7" key="1">
    <citation type="submission" date="2020-11" db="EMBL/GenBank/DDBJ databases">
        <title>Novosphingobium aureum sp. nov., a marine bacterium isolated from sediment of a salt flat.</title>
        <authorList>
            <person name="Yoo Y."/>
            <person name="Kim J.-J."/>
        </authorList>
    </citation>
    <scope>NUCLEOTIDE SEQUENCE</scope>
    <source>
        <strain evidence="7">YJ-S2-02</strain>
    </source>
</reference>
<dbReference type="GO" id="GO:0009055">
    <property type="term" value="F:electron transfer activity"/>
    <property type="evidence" value="ECO:0007669"/>
    <property type="project" value="InterPro"/>
</dbReference>
<accession>A0A931HEJ8</accession>
<keyword evidence="1 4" id="KW-0349">Heme</keyword>
<feature type="signal peptide" evidence="5">
    <location>
        <begin position="1"/>
        <end position="37"/>
    </location>
</feature>
<evidence type="ECO:0000259" key="6">
    <source>
        <dbReference type="PROSITE" id="PS51007"/>
    </source>
</evidence>
<keyword evidence="2 4" id="KW-0479">Metal-binding</keyword>
<dbReference type="InterPro" id="IPR051459">
    <property type="entry name" value="Cytochrome_c-type_DH"/>
</dbReference>
<organism evidence="7 8">
    <name type="scientific">Novosphingobium aureum</name>
    <dbReference type="NCBI Taxonomy" id="2792964"/>
    <lineage>
        <taxon>Bacteria</taxon>
        <taxon>Pseudomonadati</taxon>
        <taxon>Pseudomonadota</taxon>
        <taxon>Alphaproteobacteria</taxon>
        <taxon>Sphingomonadales</taxon>
        <taxon>Sphingomonadaceae</taxon>
        <taxon>Novosphingobium</taxon>
    </lineage>
</organism>
<dbReference type="RefSeq" id="WP_197166051.1">
    <property type="nucleotide sequence ID" value="NZ_JADZGI010000003.1"/>
</dbReference>
<dbReference type="Gene3D" id="1.10.760.10">
    <property type="entry name" value="Cytochrome c-like domain"/>
    <property type="match status" value="1"/>
</dbReference>
<dbReference type="PANTHER" id="PTHR35008:SF9">
    <property type="entry name" value="CYTOCHROME C DOMAIN-CONTAINING PROTEIN"/>
    <property type="match status" value="1"/>
</dbReference>